<keyword evidence="7 8" id="KW-0496">Mitochondrion</keyword>
<comment type="similarity">
    <text evidence="3 8">Belongs to the COQ9 family.</text>
</comment>
<dbReference type="FunFam" id="1.10.357.10:FF:000004">
    <property type="entry name" value="Ubiquinone biosynthesis protein COQ9, mitochondrial"/>
    <property type="match status" value="1"/>
</dbReference>
<dbReference type="UniPathway" id="UPA00232"/>
<dbReference type="NCBIfam" id="TIGR02396">
    <property type="entry name" value="diverge_rpsU"/>
    <property type="match status" value="1"/>
</dbReference>
<dbReference type="KEGG" id="hro:HELRODRAFT_91619"/>
<dbReference type="PANTHER" id="PTHR21427">
    <property type="entry name" value="UBIQUINONE BIOSYNTHESIS PROTEIN COQ9, MITOCHONDRIAL"/>
    <property type="match status" value="1"/>
</dbReference>
<comment type="pathway">
    <text evidence="2 8">Cofactor biosynthesis; ubiquinone biosynthesis.</text>
</comment>
<evidence type="ECO:0000256" key="7">
    <source>
        <dbReference type="ARBA" id="ARBA00023128"/>
    </source>
</evidence>
<dbReference type="STRING" id="6412.T1G864"/>
<dbReference type="Gene3D" id="1.10.357.10">
    <property type="entry name" value="Tetracycline Repressor, domain 2"/>
    <property type="match status" value="1"/>
</dbReference>
<keyword evidence="6 8" id="KW-0446">Lipid-binding</keyword>
<dbReference type="OMA" id="IELIIYW"/>
<reference evidence="11" key="3">
    <citation type="submission" date="2015-06" db="UniProtKB">
        <authorList>
            <consortium name="EnsemblMetazoa"/>
        </authorList>
    </citation>
    <scope>IDENTIFICATION</scope>
</reference>
<reference evidence="12" key="1">
    <citation type="submission" date="2012-12" db="EMBL/GenBank/DDBJ databases">
        <authorList>
            <person name="Hellsten U."/>
            <person name="Grimwood J."/>
            <person name="Chapman J.A."/>
            <person name="Shapiro H."/>
            <person name="Aerts A."/>
            <person name="Otillar R.P."/>
            <person name="Terry A.Y."/>
            <person name="Boore J.L."/>
            <person name="Simakov O."/>
            <person name="Marletaz F."/>
            <person name="Cho S.-J."/>
            <person name="Edsinger-Gonzales E."/>
            <person name="Havlak P."/>
            <person name="Kuo D.-H."/>
            <person name="Larsson T."/>
            <person name="Lv J."/>
            <person name="Arendt D."/>
            <person name="Savage R."/>
            <person name="Osoegawa K."/>
            <person name="de Jong P."/>
            <person name="Lindberg D.R."/>
            <person name="Seaver E.C."/>
            <person name="Weisblat D.A."/>
            <person name="Putnam N.H."/>
            <person name="Grigoriev I.V."/>
            <person name="Rokhsar D.S."/>
        </authorList>
    </citation>
    <scope>NUCLEOTIDE SEQUENCE</scope>
</reference>
<evidence type="ECO:0000313" key="11">
    <source>
        <dbReference type="EnsemblMetazoa" id="HelroP91619"/>
    </source>
</evidence>
<keyword evidence="4 8" id="KW-0831">Ubiquinone biosynthesis</keyword>
<dbReference type="PANTHER" id="PTHR21427:SF19">
    <property type="entry name" value="UBIQUINONE BIOSYNTHESIS PROTEIN COQ9, MITOCHONDRIAL"/>
    <property type="match status" value="1"/>
</dbReference>
<evidence type="ECO:0000256" key="5">
    <source>
        <dbReference type="ARBA" id="ARBA00022946"/>
    </source>
</evidence>
<name>T1G864_HELRO</name>
<dbReference type="Proteomes" id="UP000015101">
    <property type="component" value="Unassembled WGS sequence"/>
</dbReference>
<keyword evidence="12" id="KW-1185">Reference proteome</keyword>
<dbReference type="GeneID" id="20217261"/>
<dbReference type="InterPro" id="IPR012762">
    <property type="entry name" value="Ubiq_biosynth_COQ9"/>
</dbReference>
<dbReference type="Pfam" id="PF08511">
    <property type="entry name" value="COQ9"/>
    <property type="match status" value="1"/>
</dbReference>
<sequence length="193" mass="22654">EDEVDSLKYNLLHHSLKHVIKHGWSKEAISLGASDCQMSPMAHGLLKNGEFILVDHFYKSANEELRDYLQQRNKKLYVDLSLIVYALKFRLQLITPYIHVWPEAMALMSRPFNASRSVRNLAEMLDDVWWYAGDVSTDFSWYTKRATLACIYKSSELSLITDRSPNFEETWMFMERRFLDANLFTKCSKQVGW</sequence>
<evidence type="ECO:0000259" key="9">
    <source>
        <dbReference type="Pfam" id="PF08511"/>
    </source>
</evidence>
<comment type="function">
    <text evidence="8">Membrane-associated protein that warps the membrane surface to access and bind aromatic isoprenes with high specificity, including ubiquinone (CoQ) isoprene intermediates and presents them directly to Coq7, therefore facilitating the Coq7-mediated hydroxylase step. Participates in the biosynthesis of coenzyme Q, also named ubiquinone, an essential lipid-soluble electron transporter for aerobic cellular respiration.</text>
</comment>
<dbReference type="FunCoup" id="T1G864">
    <property type="interactions" value="1183"/>
</dbReference>
<evidence type="ECO:0000313" key="10">
    <source>
        <dbReference type="EMBL" id="ESO11212.1"/>
    </source>
</evidence>
<evidence type="ECO:0000256" key="3">
    <source>
        <dbReference type="ARBA" id="ARBA00010766"/>
    </source>
</evidence>
<evidence type="ECO:0000256" key="6">
    <source>
        <dbReference type="ARBA" id="ARBA00023121"/>
    </source>
</evidence>
<evidence type="ECO:0000256" key="4">
    <source>
        <dbReference type="ARBA" id="ARBA00022688"/>
    </source>
</evidence>
<dbReference type="GO" id="GO:0005743">
    <property type="term" value="C:mitochondrial inner membrane"/>
    <property type="evidence" value="ECO:0000318"/>
    <property type="project" value="GO_Central"/>
</dbReference>
<dbReference type="RefSeq" id="XP_009010667.1">
    <property type="nucleotide sequence ID" value="XM_009012419.1"/>
</dbReference>
<organism evidence="11 12">
    <name type="scientific">Helobdella robusta</name>
    <name type="common">Californian leech</name>
    <dbReference type="NCBI Taxonomy" id="6412"/>
    <lineage>
        <taxon>Eukaryota</taxon>
        <taxon>Metazoa</taxon>
        <taxon>Spiralia</taxon>
        <taxon>Lophotrochozoa</taxon>
        <taxon>Annelida</taxon>
        <taxon>Clitellata</taxon>
        <taxon>Hirudinea</taxon>
        <taxon>Rhynchobdellida</taxon>
        <taxon>Glossiphoniidae</taxon>
        <taxon>Helobdella</taxon>
    </lineage>
</organism>
<feature type="domain" description="COQ9 C-terminal" evidence="9">
    <location>
        <begin position="115"/>
        <end position="182"/>
    </location>
</feature>
<reference evidence="10 12" key="2">
    <citation type="journal article" date="2013" name="Nature">
        <title>Insights into bilaterian evolution from three spiralian genomes.</title>
        <authorList>
            <person name="Simakov O."/>
            <person name="Marletaz F."/>
            <person name="Cho S.J."/>
            <person name="Edsinger-Gonzales E."/>
            <person name="Havlak P."/>
            <person name="Hellsten U."/>
            <person name="Kuo D.H."/>
            <person name="Larsson T."/>
            <person name="Lv J."/>
            <person name="Arendt D."/>
            <person name="Savage R."/>
            <person name="Osoegawa K."/>
            <person name="de Jong P."/>
            <person name="Grimwood J."/>
            <person name="Chapman J.A."/>
            <person name="Shapiro H."/>
            <person name="Aerts A."/>
            <person name="Otillar R.P."/>
            <person name="Terry A.Y."/>
            <person name="Boore J.L."/>
            <person name="Grigoriev I.V."/>
            <person name="Lindberg D.R."/>
            <person name="Seaver E.C."/>
            <person name="Weisblat D.A."/>
            <person name="Putnam N.H."/>
            <person name="Rokhsar D.S."/>
        </authorList>
    </citation>
    <scope>NUCLEOTIDE SEQUENCE</scope>
</reference>
<evidence type="ECO:0000256" key="8">
    <source>
        <dbReference type="RuleBase" id="RU366063"/>
    </source>
</evidence>
<dbReference type="HOGENOM" id="CLU_057411_2_1_1"/>
<evidence type="ECO:0000256" key="2">
    <source>
        <dbReference type="ARBA" id="ARBA00004749"/>
    </source>
</evidence>
<dbReference type="EMBL" id="AMQM01008738">
    <property type="status" value="NOT_ANNOTATED_CDS"/>
    <property type="molecule type" value="Genomic_DNA"/>
</dbReference>
<dbReference type="EnsemblMetazoa" id="HelroT91619">
    <property type="protein sequence ID" value="HelroP91619"/>
    <property type="gene ID" value="HelroG91619"/>
</dbReference>
<accession>T1G864</accession>
<gene>
    <name evidence="11" type="primary">20217261</name>
    <name evidence="10" type="ORF">HELRODRAFT_91619</name>
</gene>
<dbReference type="GO" id="GO:0008289">
    <property type="term" value="F:lipid binding"/>
    <property type="evidence" value="ECO:0000318"/>
    <property type="project" value="GO_Central"/>
</dbReference>
<protein>
    <recommendedName>
        <fullName evidence="8">Ubiquinone biosynthesis protein</fullName>
    </recommendedName>
</protein>
<comment type="subcellular location">
    <subcellularLocation>
        <location evidence="1 8">Mitochondrion</location>
    </subcellularLocation>
</comment>
<dbReference type="EMBL" id="KB095840">
    <property type="protein sequence ID" value="ESO11212.1"/>
    <property type="molecule type" value="Genomic_DNA"/>
</dbReference>
<dbReference type="eggNOG" id="KOG2969">
    <property type="taxonomic scope" value="Eukaryota"/>
</dbReference>
<dbReference type="AlphaFoldDB" id="T1G864"/>
<dbReference type="InterPro" id="IPR013718">
    <property type="entry name" value="COQ9_C"/>
</dbReference>
<evidence type="ECO:0000256" key="1">
    <source>
        <dbReference type="ARBA" id="ARBA00004173"/>
    </source>
</evidence>
<evidence type="ECO:0000313" key="12">
    <source>
        <dbReference type="Proteomes" id="UP000015101"/>
    </source>
</evidence>
<dbReference type="OrthoDB" id="619536at2759"/>
<dbReference type="CTD" id="20217261"/>
<dbReference type="GO" id="GO:0006744">
    <property type="term" value="P:ubiquinone biosynthetic process"/>
    <property type="evidence" value="ECO:0000318"/>
    <property type="project" value="GO_Central"/>
</dbReference>
<proteinExistence type="inferred from homology"/>
<keyword evidence="5" id="KW-0809">Transit peptide</keyword>
<dbReference type="InParanoid" id="T1G864"/>